<evidence type="ECO:0000256" key="3">
    <source>
        <dbReference type="ARBA" id="ARBA00022776"/>
    </source>
</evidence>
<evidence type="ECO:0000256" key="4">
    <source>
        <dbReference type="ARBA" id="ARBA00022786"/>
    </source>
</evidence>
<evidence type="ECO:0000256" key="5">
    <source>
        <dbReference type="ARBA" id="ARBA00022803"/>
    </source>
</evidence>
<keyword evidence="4" id="KW-0833">Ubl conjugation pathway</keyword>
<name>A0ABN8CRC6_9STRA</name>
<feature type="repeat" description="TPR" evidence="7">
    <location>
        <begin position="468"/>
        <end position="501"/>
    </location>
</feature>
<feature type="region of interest" description="Disordered" evidence="8">
    <location>
        <begin position="1"/>
        <end position="35"/>
    </location>
</feature>
<dbReference type="Pfam" id="PF13181">
    <property type="entry name" value="TPR_8"/>
    <property type="match status" value="1"/>
</dbReference>
<feature type="repeat" description="TPR" evidence="7">
    <location>
        <begin position="570"/>
        <end position="603"/>
    </location>
</feature>
<dbReference type="PROSITE" id="PS50293">
    <property type="entry name" value="TPR_REGION"/>
    <property type="match status" value="1"/>
</dbReference>
<comment type="caution">
    <text evidence="9">The sequence shown here is derived from an EMBL/GenBank/DDBJ whole genome shotgun (WGS) entry which is preliminary data.</text>
</comment>
<reference evidence="9 10" key="1">
    <citation type="submission" date="2021-11" db="EMBL/GenBank/DDBJ databases">
        <authorList>
            <person name="Islam A."/>
            <person name="Islam S."/>
            <person name="Flora M.S."/>
            <person name="Rahman M."/>
            <person name="Ziaur R.M."/>
            <person name="Epstein J.H."/>
            <person name="Hassan M."/>
            <person name="Klassen M."/>
            <person name="Woodard K."/>
            <person name="Webb A."/>
            <person name="Webby R.J."/>
            <person name="El Zowalaty M.E."/>
        </authorList>
    </citation>
    <scope>NUCLEOTIDE SEQUENCE [LARGE SCALE GENOMIC DNA]</scope>
    <source>
        <strain evidence="9">Pbs1</strain>
    </source>
</reference>
<evidence type="ECO:0000313" key="10">
    <source>
        <dbReference type="Proteomes" id="UP001158986"/>
    </source>
</evidence>
<keyword evidence="6" id="KW-0131">Cell cycle</keyword>
<protein>
    <recommendedName>
        <fullName evidence="11">Anaphase-promoting complex subunit 6</fullName>
    </recommendedName>
</protein>
<feature type="repeat" description="TPR" evidence="7">
    <location>
        <begin position="646"/>
        <end position="679"/>
    </location>
</feature>
<dbReference type="InterPro" id="IPR019734">
    <property type="entry name" value="TPR_rpt"/>
</dbReference>
<dbReference type="PANTHER" id="PTHR12558">
    <property type="entry name" value="CELL DIVISION CYCLE 16,23,27"/>
    <property type="match status" value="1"/>
</dbReference>
<feature type="compositionally biased region" description="Basic and acidic residues" evidence="8">
    <location>
        <begin position="74"/>
        <end position="86"/>
    </location>
</feature>
<dbReference type="Pfam" id="PF12895">
    <property type="entry name" value="ANAPC3"/>
    <property type="match status" value="1"/>
</dbReference>
<dbReference type="Pfam" id="PF13424">
    <property type="entry name" value="TPR_12"/>
    <property type="match status" value="1"/>
</dbReference>
<dbReference type="EMBL" id="CAKLCB010000112">
    <property type="protein sequence ID" value="CAH0515457.1"/>
    <property type="molecule type" value="Genomic_DNA"/>
</dbReference>
<evidence type="ECO:0000256" key="1">
    <source>
        <dbReference type="ARBA" id="ARBA00022618"/>
    </source>
</evidence>
<feature type="compositionally biased region" description="Basic residues" evidence="8">
    <location>
        <begin position="739"/>
        <end position="752"/>
    </location>
</feature>
<dbReference type="SUPFAM" id="SSF48452">
    <property type="entry name" value="TPR-like"/>
    <property type="match status" value="2"/>
</dbReference>
<feature type="region of interest" description="Disordered" evidence="8">
    <location>
        <begin position="70"/>
        <end position="95"/>
    </location>
</feature>
<dbReference type="Proteomes" id="UP001158986">
    <property type="component" value="Unassembled WGS sequence"/>
</dbReference>
<feature type="compositionally biased region" description="Low complexity" evidence="8">
    <location>
        <begin position="10"/>
        <end position="26"/>
    </location>
</feature>
<accession>A0ABN8CRC6</accession>
<dbReference type="SMART" id="SM00028">
    <property type="entry name" value="TPR"/>
    <property type="match status" value="8"/>
</dbReference>
<feature type="region of interest" description="Disordered" evidence="8">
    <location>
        <begin position="730"/>
        <end position="760"/>
    </location>
</feature>
<feature type="repeat" description="TPR" evidence="7">
    <location>
        <begin position="612"/>
        <end position="645"/>
    </location>
</feature>
<keyword evidence="1" id="KW-0132">Cell division</keyword>
<sequence>MASPPPTPSRLPSTTTTTTATIRSNSWRQPSPIQTPECTTRTLAFDSTTSSVRAKKRRRRVAQAGAFITTRRPSHSEEINDKKEVQEQDMGQESTRKWTVQPLEDILRHSTLSDGQIEDNHKTNVHESPVMNCSKTLETSSELVVQDNSADTNQQKTVERLRQLVTKCSEQHHVMAALFYADKLVTMCPTNDKDVLMFANACYLNREYHRAIHAIRKKTKLVDMNSVKRVEGTVLRYETLRAAYLIGKCMLAIKQKEECLELLGTILPEREHDVVLFAKKVQLLNAADQTVHGINVVSSLVLLMGETFEAIGNRENAMVYFRIALRCDVQNSEAFFYLFDKQMLSPQEEKELVASLDFSSDEMQLLELLYQTQVGKYNSAPSVDEKFTEVEQRFGLVDNLDLNVMKAETFYYRHDIQQAHDICESVREQDPFNFRVISVYVGTLVELGKKRELYHYAHQMVDVYPTKAPAWYTVGCYYLLIQKYEAAQRYFHKATSLEPSYAPAWIGFGNSFAAQDESDQAMSSYRTASSLFPGSHLPSLYMGMEYLRTNNLVQAQEFIRQASIICPTDPLVYNELGSVFYRQEDYLNAIEMFTKALDLCKGLPERLMEAWEPTLFNLGYSYRKLRKFDQAIYYFQSALRLSPRNASILAALGFTYHMKGCLDQAIETYHMALAYAPEDTLAGSMIIVAFEESLSRGLDSFPEFATSPPNDAPITSGLTPLTVRRAAGLDGNAQLSQRTNHRSFAHRQRQRRSFLTPGPQLQQLRTQLTVSVLESQLSEDSSTMNDNDD</sequence>
<evidence type="ECO:0000256" key="6">
    <source>
        <dbReference type="ARBA" id="ARBA00023306"/>
    </source>
</evidence>
<proteinExistence type="predicted"/>
<evidence type="ECO:0000256" key="7">
    <source>
        <dbReference type="PROSITE-ProRule" id="PRU00339"/>
    </source>
</evidence>
<evidence type="ECO:0008006" key="11">
    <source>
        <dbReference type="Google" id="ProtNLM"/>
    </source>
</evidence>
<feature type="repeat" description="TPR" evidence="7">
    <location>
        <begin position="502"/>
        <end position="535"/>
    </location>
</feature>
<dbReference type="Gene3D" id="1.25.40.10">
    <property type="entry name" value="Tetratricopeptide repeat domain"/>
    <property type="match status" value="1"/>
</dbReference>
<dbReference type="InterPro" id="IPR011990">
    <property type="entry name" value="TPR-like_helical_dom_sf"/>
</dbReference>
<evidence type="ECO:0000313" key="9">
    <source>
        <dbReference type="EMBL" id="CAH0515457.1"/>
    </source>
</evidence>
<keyword evidence="10" id="KW-1185">Reference proteome</keyword>
<evidence type="ECO:0000256" key="8">
    <source>
        <dbReference type="SAM" id="MobiDB-lite"/>
    </source>
</evidence>
<keyword evidence="5 7" id="KW-0802">TPR repeat</keyword>
<organism evidence="9 10">
    <name type="scientific">Peronospora belbahrii</name>
    <dbReference type="NCBI Taxonomy" id="622444"/>
    <lineage>
        <taxon>Eukaryota</taxon>
        <taxon>Sar</taxon>
        <taxon>Stramenopiles</taxon>
        <taxon>Oomycota</taxon>
        <taxon>Peronosporomycetes</taxon>
        <taxon>Peronosporales</taxon>
        <taxon>Peronosporaceae</taxon>
        <taxon>Peronospora</taxon>
    </lineage>
</organism>
<keyword evidence="3" id="KW-0498">Mitosis</keyword>
<dbReference type="PANTHER" id="PTHR12558:SF9">
    <property type="entry name" value="CELL DIVISION CYCLE PROTEIN 16 HOMOLOG"/>
    <property type="match status" value="1"/>
</dbReference>
<evidence type="ECO:0000256" key="2">
    <source>
        <dbReference type="ARBA" id="ARBA00022737"/>
    </source>
</evidence>
<keyword evidence="2" id="KW-0677">Repeat</keyword>
<gene>
    <name evidence="9" type="ORF">PBS001_LOCUS2167</name>
</gene>
<dbReference type="PROSITE" id="PS50005">
    <property type="entry name" value="TPR"/>
    <property type="match status" value="5"/>
</dbReference>